<protein>
    <submittedName>
        <fullName evidence="6">Family 43 glycosylhydrolase</fullName>
    </submittedName>
</protein>
<dbReference type="GO" id="GO:0005975">
    <property type="term" value="P:carbohydrate metabolic process"/>
    <property type="evidence" value="ECO:0007669"/>
    <property type="project" value="InterPro"/>
</dbReference>
<gene>
    <name evidence="6" type="ORF">HHL09_12215</name>
</gene>
<dbReference type="InterPro" id="IPR023296">
    <property type="entry name" value="Glyco_hydro_beta-prop_sf"/>
</dbReference>
<dbReference type="RefSeq" id="WP_169454913.1">
    <property type="nucleotide sequence ID" value="NZ_CP051774.1"/>
</dbReference>
<dbReference type="SUPFAM" id="SSF75005">
    <property type="entry name" value="Arabinanase/levansucrase/invertase"/>
    <property type="match status" value="1"/>
</dbReference>
<evidence type="ECO:0000256" key="5">
    <source>
        <dbReference type="RuleBase" id="RU361187"/>
    </source>
</evidence>
<name>A0A858RI37_9BACT</name>
<dbReference type="GO" id="GO:0004553">
    <property type="term" value="F:hydrolase activity, hydrolyzing O-glycosyl compounds"/>
    <property type="evidence" value="ECO:0007669"/>
    <property type="project" value="InterPro"/>
</dbReference>
<proteinExistence type="inferred from homology"/>
<evidence type="ECO:0000313" key="7">
    <source>
        <dbReference type="Proteomes" id="UP000501812"/>
    </source>
</evidence>
<evidence type="ECO:0000256" key="1">
    <source>
        <dbReference type="ARBA" id="ARBA00009865"/>
    </source>
</evidence>
<comment type="similarity">
    <text evidence="1 5">Belongs to the glycosyl hydrolase 43 family.</text>
</comment>
<evidence type="ECO:0000256" key="3">
    <source>
        <dbReference type="ARBA" id="ARBA00023295"/>
    </source>
</evidence>
<dbReference type="InterPro" id="IPR051795">
    <property type="entry name" value="Glycosyl_Hydrlase_43"/>
</dbReference>
<organism evidence="6 7">
    <name type="scientific">Luteolibacter luteus</name>
    <dbReference type="NCBI Taxonomy" id="2728835"/>
    <lineage>
        <taxon>Bacteria</taxon>
        <taxon>Pseudomonadati</taxon>
        <taxon>Verrucomicrobiota</taxon>
        <taxon>Verrucomicrobiia</taxon>
        <taxon>Verrucomicrobiales</taxon>
        <taxon>Verrucomicrobiaceae</taxon>
        <taxon>Luteolibacter</taxon>
    </lineage>
</organism>
<dbReference type="PANTHER" id="PTHR42812:SF14">
    <property type="entry name" value="SECRETED PROTEIN"/>
    <property type="match status" value="1"/>
</dbReference>
<dbReference type="Proteomes" id="UP000501812">
    <property type="component" value="Chromosome"/>
</dbReference>
<keyword evidence="7" id="KW-1185">Reference proteome</keyword>
<dbReference type="InterPro" id="IPR006710">
    <property type="entry name" value="Glyco_hydro_43"/>
</dbReference>
<evidence type="ECO:0000256" key="4">
    <source>
        <dbReference type="PIRSR" id="PIRSR606710-2"/>
    </source>
</evidence>
<feature type="site" description="Important for catalytic activity, responsible for pKa modulation of the active site Glu and correct orientation of both the proton donor and substrate" evidence="4">
    <location>
        <position position="205"/>
    </location>
</feature>
<sequence length="396" mass="43895">MTRFVTTPVRLATLFLMPLRFLILSTLALAPLIAEEAAPAPPGAKEALPSLREPMPRAEIEAGLARHDRALFIKGGWIRDPYIVLGPDDFYYLTGTTPNPGDPREQSDPYNIGLGPDSIVGGTVQVWRSKDLIDWESLGTPFTLKDSFRPKPGHLVWAPELHWMGDRWALVHCPAEKASFALSEGPDLKGPWTHPMKGKLGRKHDPSLFKDGDTWYMLWENTSIAPLSKDLSQFTAEPVRIDPAGSRPGPEGKPISRIGHEGATMIKVGDQYVHLGTAWSTDRGRKGSYNLYYCTSNKITGPYGARKFAGRFLGHGTPFQTRDGKWWCTAFFNANVPPLPREGIESRDLKEDAQTINPRGTTIVPLEVTMKDGEVIIRAKDPAYATPGPDEVQKFQ</sequence>
<dbReference type="CDD" id="cd08986">
    <property type="entry name" value="GH43-like"/>
    <property type="match status" value="1"/>
</dbReference>
<dbReference type="KEGG" id="luo:HHL09_12215"/>
<keyword evidence="2 5" id="KW-0378">Hydrolase</keyword>
<dbReference type="Gene3D" id="2.115.10.20">
    <property type="entry name" value="Glycosyl hydrolase domain, family 43"/>
    <property type="match status" value="1"/>
</dbReference>
<reference evidence="6 7" key="1">
    <citation type="submission" date="2020-04" db="EMBL/GenBank/DDBJ databases">
        <title>Luteolibacter sp. G-1-1-1 isolated from soil.</title>
        <authorList>
            <person name="Dahal R.H."/>
        </authorList>
    </citation>
    <scope>NUCLEOTIDE SEQUENCE [LARGE SCALE GENOMIC DNA]</scope>
    <source>
        <strain evidence="6 7">G-1-1-1</strain>
    </source>
</reference>
<keyword evidence="3 5" id="KW-0326">Glycosidase</keyword>
<accession>A0A858RI37</accession>
<dbReference type="AlphaFoldDB" id="A0A858RI37"/>
<dbReference type="EMBL" id="CP051774">
    <property type="protein sequence ID" value="QJE96512.1"/>
    <property type="molecule type" value="Genomic_DNA"/>
</dbReference>
<evidence type="ECO:0000313" key="6">
    <source>
        <dbReference type="EMBL" id="QJE96512.1"/>
    </source>
</evidence>
<dbReference type="PANTHER" id="PTHR42812">
    <property type="entry name" value="BETA-XYLOSIDASE"/>
    <property type="match status" value="1"/>
</dbReference>
<evidence type="ECO:0000256" key="2">
    <source>
        <dbReference type="ARBA" id="ARBA00022801"/>
    </source>
</evidence>
<dbReference type="Pfam" id="PF04616">
    <property type="entry name" value="Glyco_hydro_43"/>
    <property type="match status" value="1"/>
</dbReference>